<dbReference type="Proteomes" id="UP000095651">
    <property type="component" value="Unassembled WGS sequence"/>
</dbReference>
<evidence type="ECO:0000256" key="3">
    <source>
        <dbReference type="ARBA" id="ARBA00022475"/>
    </source>
</evidence>
<dbReference type="InterPro" id="IPR050901">
    <property type="entry name" value="BP-dep_ABC_trans_perm"/>
</dbReference>
<accession>A0A174LX28</accession>
<reference evidence="9 10" key="1">
    <citation type="submission" date="2015-09" db="EMBL/GenBank/DDBJ databases">
        <authorList>
            <consortium name="Pathogen Informatics"/>
        </authorList>
    </citation>
    <scope>NUCLEOTIDE SEQUENCE [LARGE SCALE GENOMIC DNA]</scope>
    <source>
        <strain evidence="9 10">2789STDY5608850</strain>
    </source>
</reference>
<keyword evidence="3" id="KW-1003">Cell membrane</keyword>
<feature type="transmembrane region" description="Helical" evidence="7">
    <location>
        <begin position="180"/>
        <end position="205"/>
    </location>
</feature>
<keyword evidence="9" id="KW-0762">Sugar transport</keyword>
<evidence type="ECO:0000256" key="5">
    <source>
        <dbReference type="ARBA" id="ARBA00022989"/>
    </source>
</evidence>
<evidence type="ECO:0000259" key="8">
    <source>
        <dbReference type="PROSITE" id="PS50928"/>
    </source>
</evidence>
<dbReference type="GO" id="GO:0055085">
    <property type="term" value="P:transmembrane transport"/>
    <property type="evidence" value="ECO:0007669"/>
    <property type="project" value="InterPro"/>
</dbReference>
<sequence>MKKSATVCGKVLFGLLVVLTVVFPIYMIVSNSFKPTLLIRKMPPQFFFPLTLQHYVKILKQGNFLSYFGNSFIIAMSTTVISIVLGSLAAYGLAIMKSNWGNRISTFLLFSKLVPTITIMIPLYIILDKVHLLGTYVGPILAHVSVNAPFVAWLVLGFIRDIPGDLFEAGKLDGCTRMQVFWKIVFPLLSPAIGSALLLVMQYSWNELLFSMQYTNLHTYTLTVGVSRFVGAISVDWGQSSAAATIVMVPIIIAGFFLQKYLVSGLTAGAVKG</sequence>
<dbReference type="EMBL" id="CYZE01000023">
    <property type="protein sequence ID" value="CUP27227.1"/>
    <property type="molecule type" value="Genomic_DNA"/>
</dbReference>
<keyword evidence="2 7" id="KW-0813">Transport</keyword>
<evidence type="ECO:0000313" key="10">
    <source>
        <dbReference type="Proteomes" id="UP000095651"/>
    </source>
</evidence>
<keyword evidence="4 7" id="KW-0812">Transmembrane</keyword>
<evidence type="ECO:0000256" key="6">
    <source>
        <dbReference type="ARBA" id="ARBA00023136"/>
    </source>
</evidence>
<comment type="similarity">
    <text evidence="7">Belongs to the binding-protein-dependent transport system permease family.</text>
</comment>
<dbReference type="PANTHER" id="PTHR32243:SF18">
    <property type="entry name" value="INNER MEMBRANE ABC TRANSPORTER PERMEASE PROTEIN YCJP"/>
    <property type="match status" value="1"/>
</dbReference>
<dbReference type="CDD" id="cd06261">
    <property type="entry name" value="TM_PBP2"/>
    <property type="match status" value="1"/>
</dbReference>
<dbReference type="Pfam" id="PF00528">
    <property type="entry name" value="BPD_transp_1"/>
    <property type="match status" value="1"/>
</dbReference>
<feature type="transmembrane region" description="Helical" evidence="7">
    <location>
        <begin position="12"/>
        <end position="29"/>
    </location>
</feature>
<dbReference type="Gene3D" id="1.10.3720.10">
    <property type="entry name" value="MetI-like"/>
    <property type="match status" value="1"/>
</dbReference>
<gene>
    <name evidence="9" type="primary">ycjP_106</name>
    <name evidence="9" type="ORF">ERS852407_05483</name>
</gene>
<comment type="subcellular location">
    <subcellularLocation>
        <location evidence="1 7">Cell membrane</location>
        <topology evidence="1 7">Multi-pass membrane protein</topology>
    </subcellularLocation>
</comment>
<name>A0A174LX28_9FIRM</name>
<keyword evidence="6 7" id="KW-0472">Membrane</keyword>
<dbReference type="RefSeq" id="WP_055660023.1">
    <property type="nucleotide sequence ID" value="NZ_CABIXC010000023.1"/>
</dbReference>
<dbReference type="InterPro" id="IPR000515">
    <property type="entry name" value="MetI-like"/>
</dbReference>
<feature type="transmembrane region" description="Helical" evidence="7">
    <location>
        <begin position="133"/>
        <end position="159"/>
    </location>
</feature>
<keyword evidence="5 7" id="KW-1133">Transmembrane helix</keyword>
<dbReference type="PROSITE" id="PS50928">
    <property type="entry name" value="ABC_TM1"/>
    <property type="match status" value="1"/>
</dbReference>
<evidence type="ECO:0000256" key="2">
    <source>
        <dbReference type="ARBA" id="ARBA00022448"/>
    </source>
</evidence>
<dbReference type="GO" id="GO:0005886">
    <property type="term" value="C:plasma membrane"/>
    <property type="evidence" value="ECO:0007669"/>
    <property type="project" value="UniProtKB-SubCell"/>
</dbReference>
<feature type="transmembrane region" description="Helical" evidence="7">
    <location>
        <begin position="72"/>
        <end position="95"/>
    </location>
</feature>
<protein>
    <submittedName>
        <fullName evidence="9">ABC-type sugar transport system, permease component</fullName>
    </submittedName>
</protein>
<proteinExistence type="inferred from homology"/>
<dbReference type="PANTHER" id="PTHR32243">
    <property type="entry name" value="MALTOSE TRANSPORT SYSTEM PERMEASE-RELATED"/>
    <property type="match status" value="1"/>
</dbReference>
<feature type="transmembrane region" description="Helical" evidence="7">
    <location>
        <begin position="242"/>
        <end position="263"/>
    </location>
</feature>
<organism evidence="9 10">
    <name type="scientific">Hungatella hathewayi</name>
    <dbReference type="NCBI Taxonomy" id="154046"/>
    <lineage>
        <taxon>Bacteria</taxon>
        <taxon>Bacillati</taxon>
        <taxon>Bacillota</taxon>
        <taxon>Clostridia</taxon>
        <taxon>Lachnospirales</taxon>
        <taxon>Lachnospiraceae</taxon>
        <taxon>Hungatella</taxon>
    </lineage>
</organism>
<evidence type="ECO:0000256" key="1">
    <source>
        <dbReference type="ARBA" id="ARBA00004651"/>
    </source>
</evidence>
<feature type="transmembrane region" description="Helical" evidence="7">
    <location>
        <begin position="107"/>
        <end position="127"/>
    </location>
</feature>
<dbReference type="SUPFAM" id="SSF161098">
    <property type="entry name" value="MetI-like"/>
    <property type="match status" value="1"/>
</dbReference>
<feature type="domain" description="ABC transmembrane type-1" evidence="8">
    <location>
        <begin position="68"/>
        <end position="258"/>
    </location>
</feature>
<evidence type="ECO:0000313" key="9">
    <source>
        <dbReference type="EMBL" id="CUP27227.1"/>
    </source>
</evidence>
<dbReference type="AlphaFoldDB" id="A0A174LX28"/>
<evidence type="ECO:0000256" key="4">
    <source>
        <dbReference type="ARBA" id="ARBA00022692"/>
    </source>
</evidence>
<dbReference type="InterPro" id="IPR035906">
    <property type="entry name" value="MetI-like_sf"/>
</dbReference>
<evidence type="ECO:0000256" key="7">
    <source>
        <dbReference type="RuleBase" id="RU363032"/>
    </source>
</evidence>